<dbReference type="Proteomes" id="UP000829685">
    <property type="component" value="Unassembled WGS sequence"/>
</dbReference>
<accession>A0A9P9WQT0</accession>
<gene>
    <name evidence="1" type="ORF">JX265_004244</name>
</gene>
<sequence>MTDRDTTFNFVYHIERTNWLFPHLVSVDDALMVWHPETGCSAAVEIAPAHVNRPLVIDAKHNPERCTCSDYLVACARSMERRSAARSPEDRANYRALRRLRHSVVANIVMDHLSAAEQRRAGSRAWFLRGAGRWSDAISYMLKMKEEMGLPFPLSQAVFRVDIEVVDSSGRFFRPRGIPVVRAQDILTTLQISVTDVEIILLSRLAAQVFAVISVHLFADAEPSTEAHQG</sequence>
<protein>
    <submittedName>
        <fullName evidence="1">Uncharacterized protein</fullName>
    </submittedName>
</protein>
<evidence type="ECO:0000313" key="1">
    <source>
        <dbReference type="EMBL" id="KAI1875186.1"/>
    </source>
</evidence>
<comment type="caution">
    <text evidence="1">The sequence shown here is derived from an EMBL/GenBank/DDBJ whole genome shotgun (WGS) entry which is preliminary data.</text>
</comment>
<name>A0A9P9WQT0_9PEZI</name>
<dbReference type="AlphaFoldDB" id="A0A9P9WQT0"/>
<proteinExistence type="predicted"/>
<organism evidence="1 2">
    <name type="scientific">Neoarthrinium moseri</name>
    <dbReference type="NCBI Taxonomy" id="1658444"/>
    <lineage>
        <taxon>Eukaryota</taxon>
        <taxon>Fungi</taxon>
        <taxon>Dikarya</taxon>
        <taxon>Ascomycota</taxon>
        <taxon>Pezizomycotina</taxon>
        <taxon>Sordariomycetes</taxon>
        <taxon>Xylariomycetidae</taxon>
        <taxon>Amphisphaeriales</taxon>
        <taxon>Apiosporaceae</taxon>
        <taxon>Neoarthrinium</taxon>
    </lineage>
</organism>
<reference evidence="1" key="1">
    <citation type="submission" date="2021-03" db="EMBL/GenBank/DDBJ databases">
        <title>Revisited historic fungal species revealed as producer of novel bioactive compounds through whole genome sequencing and comparative genomics.</title>
        <authorList>
            <person name="Vignolle G.A."/>
            <person name="Hochenegger N."/>
            <person name="Mach R.L."/>
            <person name="Mach-Aigner A.R."/>
            <person name="Javad Rahimi M."/>
            <person name="Salim K.A."/>
            <person name="Chan C.M."/>
            <person name="Lim L.B.L."/>
            <person name="Cai F."/>
            <person name="Druzhinina I.S."/>
            <person name="U'Ren J.M."/>
            <person name="Derntl C."/>
        </authorList>
    </citation>
    <scope>NUCLEOTIDE SEQUENCE</scope>
    <source>
        <strain evidence="1">TUCIM 5799</strain>
    </source>
</reference>
<evidence type="ECO:0000313" key="2">
    <source>
        <dbReference type="Proteomes" id="UP000829685"/>
    </source>
</evidence>
<dbReference type="EMBL" id="JAFIMR010000008">
    <property type="protein sequence ID" value="KAI1875186.1"/>
    <property type="molecule type" value="Genomic_DNA"/>
</dbReference>
<keyword evidence="2" id="KW-1185">Reference proteome</keyword>